<dbReference type="InterPro" id="IPR002646">
    <property type="entry name" value="PolA_pol_head_dom"/>
</dbReference>
<dbReference type="EC" id="3.1.3.-" evidence="13"/>
<evidence type="ECO:0000259" key="14">
    <source>
        <dbReference type="PROSITE" id="PS51831"/>
    </source>
</evidence>
<evidence type="ECO:0000256" key="7">
    <source>
        <dbReference type="ARBA" id="ARBA00022800"/>
    </source>
</evidence>
<dbReference type="SUPFAM" id="SSF81891">
    <property type="entry name" value="Poly A polymerase C-terminal region-like"/>
    <property type="match status" value="1"/>
</dbReference>
<evidence type="ECO:0000313" key="16">
    <source>
        <dbReference type="Proteomes" id="UP000000504"/>
    </source>
</evidence>
<keyword evidence="6 13" id="KW-0547">Nucleotide-binding</keyword>
<dbReference type="EMBL" id="CP002243">
    <property type="protein sequence ID" value="AEI74699.1"/>
    <property type="molecule type" value="Genomic_DNA"/>
</dbReference>
<comment type="subunit">
    <text evidence="13">Monomer. Can also form homodimers and oligomers.</text>
</comment>
<dbReference type="HAMAP" id="MF_01262">
    <property type="entry name" value="CCA_bact_type2"/>
    <property type="match status" value="1"/>
</dbReference>
<feature type="binding site" evidence="13">
    <location>
        <position position="99"/>
    </location>
    <ligand>
        <name>CTP</name>
        <dbReference type="ChEBI" id="CHEBI:37563"/>
    </ligand>
</feature>
<name>F7XX73_MOREP</name>
<dbReference type="InterPro" id="IPR003607">
    <property type="entry name" value="HD/PDEase_dom"/>
</dbReference>
<reference key="1">
    <citation type="submission" date="2010-09" db="EMBL/GenBank/DDBJ databases">
        <title>An interdependent metabolic patchwork in the nested three-way symbiosis of mealybugs.</title>
        <authorList>
            <person name="McCutcheon J.P."/>
            <person name="von Dohlen C.D."/>
        </authorList>
    </citation>
    <scope>NUCLEOTIDE SEQUENCE</scope>
    <source>
        <strain>PCIT</strain>
    </source>
</reference>
<feature type="binding site" evidence="13">
    <location>
        <position position="145"/>
    </location>
    <ligand>
        <name>CTP</name>
        <dbReference type="ChEBI" id="CHEBI:37563"/>
    </ligand>
</feature>
<keyword evidence="7 13" id="KW-0692">RNA repair</keyword>
<feature type="binding site" evidence="13">
    <location>
        <position position="16"/>
    </location>
    <ligand>
        <name>CTP</name>
        <dbReference type="ChEBI" id="CHEBI:37563"/>
    </ligand>
</feature>
<dbReference type="EC" id="2.7.7.72" evidence="13"/>
<dbReference type="FunFam" id="1.10.3090.10:FF:000001">
    <property type="entry name" value="Multifunctional CCA protein"/>
    <property type="match status" value="1"/>
</dbReference>
<comment type="catalytic activity">
    <reaction evidence="13">
        <text>a tRNA with a 3' CCA end + 2 CTP + ATP = a tRNA with a 3' CCACCA end + 3 diphosphate</text>
        <dbReference type="Rhea" id="RHEA:76235"/>
        <dbReference type="Rhea" id="RHEA-COMP:10468"/>
        <dbReference type="Rhea" id="RHEA-COMP:18655"/>
        <dbReference type="ChEBI" id="CHEBI:30616"/>
        <dbReference type="ChEBI" id="CHEBI:33019"/>
        <dbReference type="ChEBI" id="CHEBI:37563"/>
        <dbReference type="ChEBI" id="CHEBI:83071"/>
        <dbReference type="ChEBI" id="CHEBI:195187"/>
    </reaction>
</comment>
<feature type="binding site" evidence="13">
    <location>
        <position position="148"/>
    </location>
    <ligand>
        <name>CTP</name>
        <dbReference type="ChEBI" id="CHEBI:37563"/>
    </ligand>
</feature>
<dbReference type="Gene3D" id="1.10.3090.10">
    <property type="entry name" value="cca-adding enzyme, domain 2"/>
    <property type="match status" value="1"/>
</dbReference>
<dbReference type="CDD" id="cd05398">
    <property type="entry name" value="NT_ClassII-CCAase"/>
    <property type="match status" value="1"/>
</dbReference>
<dbReference type="GO" id="GO:0004810">
    <property type="term" value="F:CCA tRNA nucleotidyltransferase activity"/>
    <property type="evidence" value="ECO:0007669"/>
    <property type="project" value="UniProtKB-UniRule"/>
</dbReference>
<dbReference type="Gene3D" id="3.30.460.10">
    <property type="entry name" value="Beta Polymerase, domain 2"/>
    <property type="match status" value="1"/>
</dbReference>
<feature type="domain" description="HD" evidence="14">
    <location>
        <begin position="234"/>
        <end position="335"/>
    </location>
</feature>
<comment type="domain">
    <text evidence="13">Comprises two domains: an N-terminal domain containing the nucleotidyltransferase activity and a C-terminal HD domain associated with both phosphodiesterase and phosphatase activities.</text>
</comment>
<feature type="binding site" evidence="13">
    <location>
        <position position="99"/>
    </location>
    <ligand>
        <name>ATP</name>
        <dbReference type="ChEBI" id="CHEBI:30616"/>
    </ligand>
</feature>
<dbReference type="GO" id="GO:0000049">
    <property type="term" value="F:tRNA binding"/>
    <property type="evidence" value="ECO:0007669"/>
    <property type="project" value="UniProtKB-UniRule"/>
</dbReference>
<keyword evidence="9 13" id="KW-0067">ATP-binding</keyword>
<dbReference type="InterPro" id="IPR050124">
    <property type="entry name" value="tRNA_CCA-adding_enzyme"/>
</dbReference>
<keyword evidence="2 13" id="KW-0808">Transferase</keyword>
<dbReference type="GO" id="GO:0042245">
    <property type="term" value="P:RNA repair"/>
    <property type="evidence" value="ECO:0007669"/>
    <property type="project" value="UniProtKB-KW"/>
</dbReference>
<organism evidence="15 16">
    <name type="scientific">Moranella endobia (strain PCIT)</name>
    <dbReference type="NCBI Taxonomy" id="903503"/>
    <lineage>
        <taxon>Bacteria</taxon>
        <taxon>Pseudomonadati</taxon>
        <taxon>Pseudomonadota</taxon>
        <taxon>Gammaproteobacteria</taxon>
        <taxon>Enterobacterales</taxon>
        <taxon>Enterobacteriaceae</taxon>
        <taxon>Candidatus Moranella</taxon>
    </lineage>
</organism>
<accession>F7XX73</accession>
<dbReference type="GO" id="GO:0000287">
    <property type="term" value="F:magnesium ion binding"/>
    <property type="evidence" value="ECO:0007669"/>
    <property type="project" value="UniProtKB-UniRule"/>
</dbReference>
<dbReference type="GO" id="GO:0016791">
    <property type="term" value="F:phosphatase activity"/>
    <property type="evidence" value="ECO:0007669"/>
    <property type="project" value="UniProtKB-UniRule"/>
</dbReference>
<dbReference type="PIRSF" id="PIRSF000813">
    <property type="entry name" value="CCA_bact"/>
    <property type="match status" value="1"/>
</dbReference>
<feature type="binding site" evidence="13">
    <location>
        <position position="16"/>
    </location>
    <ligand>
        <name>ATP</name>
        <dbReference type="ChEBI" id="CHEBI:30616"/>
    </ligand>
</feature>
<dbReference type="Proteomes" id="UP000000504">
    <property type="component" value="Chromosome"/>
</dbReference>
<dbReference type="Pfam" id="PF01743">
    <property type="entry name" value="PolyA_pol"/>
    <property type="match status" value="1"/>
</dbReference>
<keyword evidence="3 13" id="KW-0819">tRNA processing</keyword>
<proteinExistence type="inferred from homology"/>
<keyword evidence="4 13" id="KW-0548">Nucleotidyltransferase</keyword>
<evidence type="ECO:0000256" key="3">
    <source>
        <dbReference type="ARBA" id="ARBA00022694"/>
    </source>
</evidence>
<feature type="binding site" evidence="13">
    <location>
        <position position="29"/>
    </location>
    <ligand>
        <name>Mg(2+)</name>
        <dbReference type="ChEBI" id="CHEBI:18420"/>
    </ligand>
</feature>
<evidence type="ECO:0000256" key="9">
    <source>
        <dbReference type="ARBA" id="ARBA00022840"/>
    </source>
</evidence>
<dbReference type="PANTHER" id="PTHR47545">
    <property type="entry name" value="MULTIFUNCTIONAL CCA PROTEIN"/>
    <property type="match status" value="1"/>
</dbReference>
<comment type="cofactor">
    <cofactor evidence="13">
        <name>Ni(2+)</name>
        <dbReference type="ChEBI" id="CHEBI:49786"/>
    </cofactor>
    <text evidence="13">Nickel for phosphatase activity.</text>
</comment>
<dbReference type="SUPFAM" id="SSF81301">
    <property type="entry name" value="Nucleotidyltransferase"/>
    <property type="match status" value="1"/>
</dbReference>
<dbReference type="GO" id="GO:0001680">
    <property type="term" value="P:tRNA 3'-terminal CCA addition"/>
    <property type="evidence" value="ECO:0007669"/>
    <property type="project" value="UniProtKB-UniRule"/>
</dbReference>
<gene>
    <name evidence="13" type="primary">cca</name>
    <name evidence="15" type="ordered locus">MEPCIT_034</name>
</gene>
<evidence type="ECO:0000256" key="5">
    <source>
        <dbReference type="ARBA" id="ARBA00022723"/>
    </source>
</evidence>
<keyword evidence="12 13" id="KW-0511">Multifunctional enzyme</keyword>
<evidence type="ECO:0000256" key="13">
    <source>
        <dbReference type="HAMAP-Rule" id="MF_01261"/>
    </source>
</evidence>
<comment type="similarity">
    <text evidence="13">Belongs to the tRNA nucleotidyltransferase/poly(A) polymerase family. Bacterial CCA-adding enzyme type 1 subfamily.</text>
</comment>
<dbReference type="AlphaFoldDB" id="F7XX73"/>
<keyword evidence="16" id="KW-1185">Reference proteome</keyword>
<dbReference type="InterPro" id="IPR032828">
    <property type="entry name" value="PolyA_RNA-bd"/>
</dbReference>
<evidence type="ECO:0000256" key="4">
    <source>
        <dbReference type="ARBA" id="ARBA00022695"/>
    </source>
</evidence>
<feature type="binding site" evidence="13">
    <location>
        <position position="19"/>
    </location>
    <ligand>
        <name>CTP</name>
        <dbReference type="ChEBI" id="CHEBI:37563"/>
    </ligand>
</feature>
<dbReference type="NCBIfam" id="NF008137">
    <property type="entry name" value="PRK10885.1"/>
    <property type="match status" value="1"/>
</dbReference>
<dbReference type="GO" id="GO:0004112">
    <property type="term" value="F:cyclic-nucleotide phosphodiesterase activity"/>
    <property type="evidence" value="ECO:0007669"/>
    <property type="project" value="UniProtKB-UniRule"/>
</dbReference>
<dbReference type="PROSITE" id="PS51831">
    <property type="entry name" value="HD"/>
    <property type="match status" value="1"/>
</dbReference>
<dbReference type="GO" id="GO:0160016">
    <property type="term" value="F:CCACCA tRNA nucleotidyltransferase activity"/>
    <property type="evidence" value="ECO:0007669"/>
    <property type="project" value="RHEA"/>
</dbReference>
<keyword evidence="5 13" id="KW-0479">Metal-binding</keyword>
<comment type="function">
    <text evidence="13">Catalyzes the addition and repair of the essential 3'-terminal CCA sequence in tRNAs without using a nucleic acid template. Adds these three nucleotides in the order of C, C, and A to the tRNA nucleotide-73, using CTP and ATP as substrates and producing inorganic pyrophosphate. tRNA 3'-terminal CCA addition is required both for tRNA processing and repair. Also involved in tRNA surveillance by mediating tandem CCA addition to generate a CCACCA at the 3' terminus of unstable tRNAs. While stable tRNAs receive only 3'-terminal CCA, unstable tRNAs are marked with CCACCA and rapidly degraded.</text>
</comment>
<comment type="cofactor">
    <cofactor evidence="13">
        <name>Mg(2+)</name>
        <dbReference type="ChEBI" id="CHEBI:18420"/>
    </cofactor>
    <text evidence="13">Magnesium is required for nucleotidyltransferase activity.</text>
</comment>
<dbReference type="PANTHER" id="PTHR47545:SF1">
    <property type="entry name" value="MULTIFUNCTIONAL CCA PROTEIN"/>
    <property type="match status" value="1"/>
</dbReference>
<reference evidence="15 16" key="2">
    <citation type="journal article" date="2011" name="Curr. Biol.">
        <title>An interdependent metabolic patchwork in the nested symbiosis of mealybugs.</title>
        <authorList>
            <person name="McCutcheon J.P."/>
            <person name="von Dohlen C.D."/>
        </authorList>
    </citation>
    <scope>NUCLEOTIDE SEQUENCE [LARGE SCALE GENOMIC DNA]</scope>
    <source>
        <strain evidence="15 16">PCIT</strain>
    </source>
</reference>
<feature type="binding site" evidence="13">
    <location>
        <position position="31"/>
    </location>
    <ligand>
        <name>Mg(2+)</name>
        <dbReference type="ChEBI" id="CHEBI:18420"/>
    </ligand>
</feature>
<dbReference type="InterPro" id="IPR043519">
    <property type="entry name" value="NT_sf"/>
</dbReference>
<dbReference type="eggNOG" id="COG0617">
    <property type="taxonomic scope" value="Bacteria"/>
</dbReference>
<evidence type="ECO:0000256" key="1">
    <source>
        <dbReference type="ARBA" id="ARBA00022596"/>
    </source>
</evidence>
<evidence type="ECO:0000256" key="6">
    <source>
        <dbReference type="ARBA" id="ARBA00022741"/>
    </source>
</evidence>
<feature type="binding site" evidence="13">
    <location>
        <position position="19"/>
    </location>
    <ligand>
        <name>ATP</name>
        <dbReference type="ChEBI" id="CHEBI:30616"/>
    </ligand>
</feature>
<sequence length="423" mass="48234">MPATQEVILKKYLVGGAVRDGILQLPVKERDWVVVGATPQDMLLQGYQQVGKNFPVFLHPDSREEYALARTELKSGSGYTGFTCYTSPEVTLEEDLRRRDLTINAMAIDDEGNLIDPYQGQQDIRERWLRHVSDAFCEDPLRVLRVSRFAARFAHINFRIAPETLALMQHMTAELTLLNPMRIWKETERALATCNPQVYFQVLRDCGALKTLFPEVDALFGIPATTKWYPEIDTGLHTLMTVSMAANLSEDIAVRFAMLCHDLGKALTPRAFWPSHHGHGPAGVKLVEVLCQRLNVPNDLRDLAKIFAKYHNLLHGAANLTPQTLIKLFRAIDVWRRPERLEQLIIASEANFRGRIGFENHLYPQGSFLREAFCFANSVTARDVIMTGFRGAQIGEELERRRQQILAIWKQQRTTINTKTMLY</sequence>
<evidence type="ECO:0000256" key="11">
    <source>
        <dbReference type="ARBA" id="ARBA00022884"/>
    </source>
</evidence>
<dbReference type="STRING" id="903503.MEPCIT_034"/>
<comment type="miscellaneous">
    <text evidence="13">A single active site specifically recognizes both ATP and CTP and is responsible for their addition.</text>
</comment>
<comment type="catalytic activity">
    <reaction evidence="13">
        <text>a tRNA precursor + 2 CTP + ATP = a tRNA with a 3' CCA end + 3 diphosphate</text>
        <dbReference type="Rhea" id="RHEA:14433"/>
        <dbReference type="Rhea" id="RHEA-COMP:10465"/>
        <dbReference type="Rhea" id="RHEA-COMP:10468"/>
        <dbReference type="ChEBI" id="CHEBI:30616"/>
        <dbReference type="ChEBI" id="CHEBI:33019"/>
        <dbReference type="ChEBI" id="CHEBI:37563"/>
        <dbReference type="ChEBI" id="CHEBI:74896"/>
        <dbReference type="ChEBI" id="CHEBI:83071"/>
        <dbReference type="EC" id="2.7.7.72"/>
    </reaction>
</comment>
<dbReference type="EC" id="3.1.4.-" evidence="13"/>
<dbReference type="KEGG" id="men:MEPCIT_034"/>
<feature type="binding site" evidence="13">
    <location>
        <position position="148"/>
    </location>
    <ligand>
        <name>ATP</name>
        <dbReference type="ChEBI" id="CHEBI:30616"/>
    </ligand>
</feature>
<dbReference type="CDD" id="cd00077">
    <property type="entry name" value="HDc"/>
    <property type="match status" value="1"/>
</dbReference>
<keyword evidence="1 13" id="KW-0533">Nickel</keyword>
<protein>
    <recommendedName>
        <fullName evidence="13">Multifunctional CCA protein</fullName>
    </recommendedName>
    <domain>
        <recommendedName>
            <fullName evidence="13">CCA-adding enzyme</fullName>
            <ecNumber evidence="13">2.7.7.72</ecNumber>
        </recommendedName>
        <alternativeName>
            <fullName evidence="13">CCA tRNA nucleotidyltransferase</fullName>
        </alternativeName>
        <alternativeName>
            <fullName evidence="13">tRNA CCA-pyrophosphorylase</fullName>
        </alternativeName>
        <alternativeName>
            <fullName evidence="13">tRNA adenylyl-/cytidylyl-transferase</fullName>
        </alternativeName>
        <alternativeName>
            <fullName evidence="13">tRNA nucleotidyltransferase</fullName>
        </alternativeName>
        <alternativeName>
            <fullName evidence="13">tRNA-NT</fullName>
        </alternativeName>
    </domain>
    <domain>
        <recommendedName>
            <fullName evidence="13">2'-nucleotidase</fullName>
            <ecNumber evidence="13">3.1.3.-</ecNumber>
        </recommendedName>
    </domain>
    <domain>
        <recommendedName>
            <fullName evidence="13">2',3'-cyclic phosphodiesterase</fullName>
            <ecNumber evidence="13">3.1.4.-</ecNumber>
        </recommendedName>
    </domain>
    <domain>
        <recommendedName>
            <fullName evidence="13">Phosphatase</fullName>
        </recommendedName>
    </domain>
</protein>
<evidence type="ECO:0000313" key="15">
    <source>
        <dbReference type="EMBL" id="AEI74699.1"/>
    </source>
</evidence>
<dbReference type="InterPro" id="IPR006674">
    <property type="entry name" value="HD_domain"/>
</dbReference>
<keyword evidence="11 13" id="KW-0694">RNA-binding</keyword>
<dbReference type="InterPro" id="IPR012006">
    <property type="entry name" value="CCA_bact"/>
</dbReference>
<dbReference type="GO" id="GO:0005524">
    <property type="term" value="F:ATP binding"/>
    <property type="evidence" value="ECO:0007669"/>
    <property type="project" value="UniProtKB-UniRule"/>
</dbReference>
<keyword evidence="10 13" id="KW-0460">Magnesium</keyword>
<dbReference type="HOGENOM" id="CLU_015961_1_1_6"/>
<evidence type="ECO:0000256" key="2">
    <source>
        <dbReference type="ARBA" id="ARBA00022679"/>
    </source>
</evidence>
<keyword evidence="8 13" id="KW-0378">Hydrolase</keyword>
<evidence type="ECO:0000256" key="8">
    <source>
        <dbReference type="ARBA" id="ARBA00022801"/>
    </source>
</evidence>
<feature type="binding site" evidence="13">
    <location>
        <position position="145"/>
    </location>
    <ligand>
        <name>ATP</name>
        <dbReference type="ChEBI" id="CHEBI:30616"/>
    </ligand>
</feature>
<evidence type="ECO:0000256" key="12">
    <source>
        <dbReference type="ARBA" id="ARBA00023268"/>
    </source>
</evidence>
<dbReference type="HAMAP" id="MF_01261">
    <property type="entry name" value="CCA_bact_type1"/>
    <property type="match status" value="1"/>
</dbReference>
<dbReference type="Pfam" id="PF01966">
    <property type="entry name" value="HD"/>
    <property type="match status" value="1"/>
</dbReference>
<evidence type="ECO:0000256" key="10">
    <source>
        <dbReference type="ARBA" id="ARBA00022842"/>
    </source>
</evidence>
<dbReference type="Pfam" id="PF12627">
    <property type="entry name" value="PolyA_pol_RNAbd"/>
    <property type="match status" value="1"/>
</dbReference>